<accession>A0A804NS98</accession>
<evidence type="ECO:0000313" key="2">
    <source>
        <dbReference type="EnsemblPlants" id="Zm00001eb182370_P001"/>
    </source>
</evidence>
<feature type="region of interest" description="Disordered" evidence="1">
    <location>
        <begin position="1"/>
        <end position="62"/>
    </location>
</feature>
<protein>
    <submittedName>
        <fullName evidence="2">Uncharacterized protein</fullName>
    </submittedName>
</protein>
<reference evidence="2" key="3">
    <citation type="submission" date="2021-05" db="UniProtKB">
        <authorList>
            <consortium name="EnsemblPlants"/>
        </authorList>
    </citation>
    <scope>IDENTIFICATION</scope>
    <source>
        <strain evidence="2">cv. B73</strain>
    </source>
</reference>
<organism evidence="2 3">
    <name type="scientific">Zea mays</name>
    <name type="common">Maize</name>
    <dbReference type="NCBI Taxonomy" id="4577"/>
    <lineage>
        <taxon>Eukaryota</taxon>
        <taxon>Viridiplantae</taxon>
        <taxon>Streptophyta</taxon>
        <taxon>Embryophyta</taxon>
        <taxon>Tracheophyta</taxon>
        <taxon>Spermatophyta</taxon>
        <taxon>Magnoliopsida</taxon>
        <taxon>Liliopsida</taxon>
        <taxon>Poales</taxon>
        <taxon>Poaceae</taxon>
        <taxon>PACMAD clade</taxon>
        <taxon>Panicoideae</taxon>
        <taxon>Andropogonodae</taxon>
        <taxon>Andropogoneae</taxon>
        <taxon>Tripsacinae</taxon>
        <taxon>Zea</taxon>
    </lineage>
</organism>
<dbReference type="EnsemblPlants" id="Zm00001eb182370_T001">
    <property type="protein sequence ID" value="Zm00001eb182370_P001"/>
    <property type="gene ID" value="Zm00001eb182370"/>
</dbReference>
<name>A0A804NS98_MAIZE</name>
<dbReference type="InParanoid" id="A0A804NS98"/>
<dbReference type="AlphaFoldDB" id="A0A804NS98"/>
<dbReference type="Gramene" id="Zm00001eb182370_T001">
    <property type="protein sequence ID" value="Zm00001eb182370_P001"/>
    <property type="gene ID" value="Zm00001eb182370"/>
</dbReference>
<reference evidence="2" key="2">
    <citation type="submission" date="2019-07" db="EMBL/GenBank/DDBJ databases">
        <authorList>
            <person name="Seetharam A."/>
            <person name="Woodhouse M."/>
            <person name="Cannon E."/>
        </authorList>
    </citation>
    <scope>NUCLEOTIDE SEQUENCE [LARGE SCALE GENOMIC DNA]</scope>
    <source>
        <strain evidence="2">cv. B73</strain>
    </source>
</reference>
<dbReference type="Proteomes" id="UP000007305">
    <property type="component" value="Chromosome 4"/>
</dbReference>
<keyword evidence="3" id="KW-1185">Reference proteome</keyword>
<sequence length="161" mass="17021">MGSIPPCRSPDSLDASHSRLPLSPCFPAARSQRPSPARPPQCAGASSPLMPPSCKPSSPSARARVIPPPAPLLSIELSLVSLPWWTLSARAPFSMLACCCAVPVVLASCSAKCAASHSLQQLHPLPCVVVELRYFSPPMEKQQRPSASHARLAALARVVSR</sequence>
<reference evidence="3" key="1">
    <citation type="journal article" date="2009" name="Science">
        <title>The B73 maize genome: complexity, diversity, and dynamics.</title>
        <authorList>
            <person name="Schnable P.S."/>
            <person name="Ware D."/>
            <person name="Fulton R.S."/>
            <person name="Stein J.C."/>
            <person name="Wei F."/>
            <person name="Pasternak S."/>
            <person name="Liang C."/>
            <person name="Zhang J."/>
            <person name="Fulton L."/>
            <person name="Graves T.A."/>
            <person name="Minx P."/>
            <person name="Reily A.D."/>
            <person name="Courtney L."/>
            <person name="Kruchowski S.S."/>
            <person name="Tomlinson C."/>
            <person name="Strong C."/>
            <person name="Delehaunty K."/>
            <person name="Fronick C."/>
            <person name="Courtney B."/>
            <person name="Rock S.M."/>
            <person name="Belter E."/>
            <person name="Du F."/>
            <person name="Kim K."/>
            <person name="Abbott R.M."/>
            <person name="Cotton M."/>
            <person name="Levy A."/>
            <person name="Marchetto P."/>
            <person name="Ochoa K."/>
            <person name="Jackson S.M."/>
            <person name="Gillam B."/>
            <person name="Chen W."/>
            <person name="Yan L."/>
            <person name="Higginbotham J."/>
            <person name="Cardenas M."/>
            <person name="Waligorski J."/>
            <person name="Applebaum E."/>
            <person name="Phelps L."/>
            <person name="Falcone J."/>
            <person name="Kanchi K."/>
            <person name="Thane T."/>
            <person name="Scimone A."/>
            <person name="Thane N."/>
            <person name="Henke J."/>
            <person name="Wang T."/>
            <person name="Ruppert J."/>
            <person name="Shah N."/>
            <person name="Rotter K."/>
            <person name="Hodges J."/>
            <person name="Ingenthron E."/>
            <person name="Cordes M."/>
            <person name="Kohlberg S."/>
            <person name="Sgro J."/>
            <person name="Delgado B."/>
            <person name="Mead K."/>
            <person name="Chinwalla A."/>
            <person name="Leonard S."/>
            <person name="Crouse K."/>
            <person name="Collura K."/>
            <person name="Kudrna D."/>
            <person name="Currie J."/>
            <person name="He R."/>
            <person name="Angelova A."/>
            <person name="Rajasekar S."/>
            <person name="Mueller T."/>
            <person name="Lomeli R."/>
            <person name="Scara G."/>
            <person name="Ko A."/>
            <person name="Delaney K."/>
            <person name="Wissotski M."/>
            <person name="Lopez G."/>
            <person name="Campos D."/>
            <person name="Braidotti M."/>
            <person name="Ashley E."/>
            <person name="Golser W."/>
            <person name="Kim H."/>
            <person name="Lee S."/>
            <person name="Lin J."/>
            <person name="Dujmic Z."/>
            <person name="Kim W."/>
            <person name="Talag J."/>
            <person name="Zuccolo A."/>
            <person name="Fan C."/>
            <person name="Sebastian A."/>
            <person name="Kramer M."/>
            <person name="Spiegel L."/>
            <person name="Nascimento L."/>
            <person name="Zutavern T."/>
            <person name="Miller B."/>
            <person name="Ambroise C."/>
            <person name="Muller S."/>
            <person name="Spooner W."/>
            <person name="Narechania A."/>
            <person name="Ren L."/>
            <person name="Wei S."/>
            <person name="Kumari S."/>
            <person name="Faga B."/>
            <person name="Levy M.J."/>
            <person name="McMahan L."/>
            <person name="Van Buren P."/>
            <person name="Vaughn M.W."/>
            <person name="Ying K."/>
            <person name="Yeh C.-T."/>
            <person name="Emrich S.J."/>
            <person name="Jia Y."/>
            <person name="Kalyanaraman A."/>
            <person name="Hsia A.-P."/>
            <person name="Barbazuk W.B."/>
            <person name="Baucom R.S."/>
            <person name="Brutnell T.P."/>
            <person name="Carpita N.C."/>
            <person name="Chaparro C."/>
            <person name="Chia J.-M."/>
            <person name="Deragon J.-M."/>
            <person name="Estill J.C."/>
            <person name="Fu Y."/>
            <person name="Jeddeloh J.A."/>
            <person name="Han Y."/>
            <person name="Lee H."/>
            <person name="Li P."/>
            <person name="Lisch D.R."/>
            <person name="Liu S."/>
            <person name="Liu Z."/>
            <person name="Nagel D.H."/>
            <person name="McCann M.C."/>
            <person name="SanMiguel P."/>
            <person name="Myers A.M."/>
            <person name="Nettleton D."/>
            <person name="Nguyen J."/>
            <person name="Penning B.W."/>
            <person name="Ponnala L."/>
            <person name="Schneider K.L."/>
            <person name="Schwartz D.C."/>
            <person name="Sharma A."/>
            <person name="Soderlund C."/>
            <person name="Springer N.M."/>
            <person name="Sun Q."/>
            <person name="Wang H."/>
            <person name="Waterman M."/>
            <person name="Westerman R."/>
            <person name="Wolfgruber T.K."/>
            <person name="Yang L."/>
            <person name="Yu Y."/>
            <person name="Zhang L."/>
            <person name="Zhou S."/>
            <person name="Zhu Q."/>
            <person name="Bennetzen J.L."/>
            <person name="Dawe R.K."/>
            <person name="Jiang J."/>
            <person name="Jiang N."/>
            <person name="Presting G.G."/>
            <person name="Wessler S.R."/>
            <person name="Aluru S."/>
            <person name="Martienssen R.A."/>
            <person name="Clifton S.W."/>
            <person name="McCombie W.R."/>
            <person name="Wing R.A."/>
            <person name="Wilson R.K."/>
        </authorList>
    </citation>
    <scope>NUCLEOTIDE SEQUENCE [LARGE SCALE GENOMIC DNA]</scope>
    <source>
        <strain evidence="3">cv. B73</strain>
    </source>
</reference>
<evidence type="ECO:0000313" key="3">
    <source>
        <dbReference type="Proteomes" id="UP000007305"/>
    </source>
</evidence>
<evidence type="ECO:0000256" key="1">
    <source>
        <dbReference type="SAM" id="MobiDB-lite"/>
    </source>
</evidence>
<proteinExistence type="predicted"/>